<organism evidence="1 2">
    <name type="scientific">Fasciolopsis buskii</name>
    <dbReference type="NCBI Taxonomy" id="27845"/>
    <lineage>
        <taxon>Eukaryota</taxon>
        <taxon>Metazoa</taxon>
        <taxon>Spiralia</taxon>
        <taxon>Lophotrochozoa</taxon>
        <taxon>Platyhelminthes</taxon>
        <taxon>Trematoda</taxon>
        <taxon>Digenea</taxon>
        <taxon>Plagiorchiida</taxon>
        <taxon>Echinostomata</taxon>
        <taxon>Echinostomatoidea</taxon>
        <taxon>Fasciolidae</taxon>
        <taxon>Fasciolopsis</taxon>
    </lineage>
</organism>
<reference evidence="1" key="1">
    <citation type="submission" date="2019-05" db="EMBL/GenBank/DDBJ databases">
        <title>Annotation for the trematode Fasciolopsis buski.</title>
        <authorList>
            <person name="Choi Y.-J."/>
        </authorList>
    </citation>
    <scope>NUCLEOTIDE SEQUENCE</scope>
    <source>
        <strain evidence="1">HT</strain>
        <tissue evidence="1">Whole worm</tissue>
    </source>
</reference>
<evidence type="ECO:0000313" key="1">
    <source>
        <dbReference type="EMBL" id="KAA0196947.1"/>
    </source>
</evidence>
<gene>
    <name evidence="1" type="ORF">FBUS_03452</name>
</gene>
<proteinExistence type="predicted"/>
<name>A0A8E0S5R1_9TREM</name>
<dbReference type="Proteomes" id="UP000728185">
    <property type="component" value="Unassembled WGS sequence"/>
</dbReference>
<accession>A0A8E0S5R1</accession>
<comment type="caution">
    <text evidence="1">The sequence shown here is derived from an EMBL/GenBank/DDBJ whole genome shotgun (WGS) entry which is preliminary data.</text>
</comment>
<dbReference type="EMBL" id="LUCM01002711">
    <property type="protein sequence ID" value="KAA0196947.1"/>
    <property type="molecule type" value="Genomic_DNA"/>
</dbReference>
<protein>
    <submittedName>
        <fullName evidence="1">Uncharacterized protein</fullName>
    </submittedName>
</protein>
<sequence length="314" mass="35634">MTRRHQAVQPSSHYRFSEQTCNTQEIHKSELSKGYSCLPKPCISSRMQDSLLDSITRIRIGRSIRRRKVKFQFDRSDNQEVADVSNSSSTVACCNGHHNGRLPSVAGNRVKIDPDGSVHVEKLSKKRPESGSLDLFSLPPIPYSLMLTTPSRDQHKKKAKRSPYLIREIDLNRLIPPRCLPRLCELEPQESLAEAEQCMENYFSARQTSRIESRSVIPKATPSVLENVWQDTKTKIARCLAPKKVLENETIQPEEADFVDRCFQTNDEQEFRVSSGPTWITRRIAPSVNYQPKDNGDVVTIDLDVLDAAVHCCA</sequence>
<dbReference type="AlphaFoldDB" id="A0A8E0S5R1"/>
<keyword evidence="2" id="KW-1185">Reference proteome</keyword>
<dbReference type="OrthoDB" id="6274012at2759"/>
<evidence type="ECO:0000313" key="2">
    <source>
        <dbReference type="Proteomes" id="UP000728185"/>
    </source>
</evidence>